<dbReference type="Proteomes" id="UP000683000">
    <property type="component" value="Unassembled WGS sequence"/>
</dbReference>
<comment type="caution">
    <text evidence="2">The sequence shown here is derived from an EMBL/GenBank/DDBJ whole genome shotgun (WGS) entry which is preliminary data.</text>
</comment>
<name>A0A8I2YW74_9AGAM</name>
<feature type="region of interest" description="Disordered" evidence="1">
    <location>
        <begin position="1"/>
        <end position="54"/>
    </location>
</feature>
<reference evidence="2" key="1">
    <citation type="submission" date="2021-03" db="EMBL/GenBank/DDBJ databases">
        <title>Evolutionary innovations through gain and loss of genes in the ectomycorrhizal Boletales.</title>
        <authorList>
            <person name="Wu G."/>
            <person name="Miyauchi S."/>
            <person name="Morin E."/>
            <person name="Yang Z.-L."/>
            <person name="Xu J."/>
            <person name="Martin F.M."/>
        </authorList>
    </citation>
    <scope>NUCLEOTIDE SEQUENCE</scope>
    <source>
        <strain evidence="2">BR01</strain>
    </source>
</reference>
<gene>
    <name evidence="2" type="ORF">JVT61DRAFT_11594</name>
</gene>
<protein>
    <submittedName>
        <fullName evidence="2">Uncharacterized protein</fullName>
    </submittedName>
</protein>
<organism evidence="2 3">
    <name type="scientific">Boletus reticuloceps</name>
    <dbReference type="NCBI Taxonomy" id="495285"/>
    <lineage>
        <taxon>Eukaryota</taxon>
        <taxon>Fungi</taxon>
        <taxon>Dikarya</taxon>
        <taxon>Basidiomycota</taxon>
        <taxon>Agaricomycotina</taxon>
        <taxon>Agaricomycetes</taxon>
        <taxon>Agaricomycetidae</taxon>
        <taxon>Boletales</taxon>
        <taxon>Boletineae</taxon>
        <taxon>Boletaceae</taxon>
        <taxon>Boletoideae</taxon>
        <taxon>Boletus</taxon>
    </lineage>
</organism>
<dbReference type="AlphaFoldDB" id="A0A8I2YW74"/>
<evidence type="ECO:0000256" key="1">
    <source>
        <dbReference type="SAM" id="MobiDB-lite"/>
    </source>
</evidence>
<proteinExistence type="predicted"/>
<evidence type="ECO:0000313" key="3">
    <source>
        <dbReference type="Proteomes" id="UP000683000"/>
    </source>
</evidence>
<evidence type="ECO:0000313" key="2">
    <source>
        <dbReference type="EMBL" id="KAG6379154.1"/>
    </source>
</evidence>
<accession>A0A8I2YW74</accession>
<dbReference type="OrthoDB" id="2648856at2759"/>
<keyword evidence="3" id="KW-1185">Reference proteome</keyword>
<sequence>MPRRRNPPWVFPGDPEYKPEYNSQSPPLDDGMSDAESYDEYGQPRGGGVGQGAPLDEHGRYIYSQVGMPIFPSPPPSAPGPDVGLHVDESPGHNNQINMAAIAPEHVASCASLKRKFDDIFNDPLPQNLRHFGGSLTNTPTRARSLPSNLLPALKRRRLRAPFEPGLGLQESCTKKLEDAIKEMRRDVNVELTKQTDIMARILAVLQEQNLVV</sequence>
<dbReference type="EMBL" id="JAGFBS010000005">
    <property type="protein sequence ID" value="KAG6379154.1"/>
    <property type="molecule type" value="Genomic_DNA"/>
</dbReference>